<dbReference type="FunFam" id="1.10.150.60:FF:000016">
    <property type="entry name" value="Putative Lysine-specific demethylase 5B"/>
    <property type="match status" value="1"/>
</dbReference>
<keyword evidence="10" id="KW-0539">Nucleus</keyword>
<evidence type="ECO:0000256" key="3">
    <source>
        <dbReference type="ARBA" id="ARBA00006801"/>
    </source>
</evidence>
<feature type="domain" description="JmjN" evidence="16">
    <location>
        <begin position="33"/>
        <end position="74"/>
    </location>
</feature>
<feature type="domain" description="ARID" evidence="15">
    <location>
        <begin position="98"/>
        <end position="198"/>
    </location>
</feature>
<sequence>MEPKFAMGSIRTQVPREFPKSKQANRLFGLQHCPVFYPSVDEFKEPMKYFESIGPKLKQFGIGKIVPPAAWKPPFVLDTDQFKFKTRLQRLNSMEASARANVNFLEQLYLFHKQRGSSGFINSSSKIQVPIIDHKPVDLWRLRREINELGGYDNITLQRKWSFLAKTMGYNVKASPAISFKLKAAYVKIIAPFDEYFNRIKQSPAKHTNNLAQRDHSPDDSLSPTSSLADHDETNRISGSKELKPDDDHITDDSIRLHNNPHRPAARKASLASNDNPPEVNQSTKKLERCRTFAPPVRRPSTSHRSTPHDQDTSMDNGGDICEICGSDEDDPNILLCDSCDKGFHLQCLTPPLLAVPEGNWYCDTCIVSTGNEFGFEEGKEHTLFSFQRRADGFKKMWLEAHPISRKQSRRQSLVKDEVFERTADVEDDPSSPWSRKPYKDQLILEDYLEREFWRLVESQTETVEVEYGADINTAAYGSGFPNLEKHPFDPYARDGWNLNNLPIAPGSLLRFIKSDVAGMTQPWIYVGMVFSTFAWHKEDHYTYSINYHHWGDTKTWYGVPGEQDTKLEEAMKTAAPELFEQQPDLMFQLVTLMSPARLRRAGVDTYVCDQRPNEFVITCPRSYHSGFNHGFNLNEAVNFCLPDWLPEGNLCVQHYKALQKMPVFSHDELLVTIFLNEKSPKVSRWLLPHFREMVERETADRQTARNQITNLSPEIVIEPADLPEDQVQCHHCKAFAFLSQITSPGSPNVSCLNHSHIFGASHKILRYKYTDDDLQAMLMRVNSRSVKAGRVVDMSGIEQRTSGRKRKPSTALLEATRAALPLAQKIKLAHATSAISGGNREDQNENSINSQVDSTVANESSIDCDENDKTEQGSTTSDVPTKPNNARRRTNKSQDDHELVAAKDDKSVLSGLSGSRTGATPPAASTAPAQAAVKKPSKRQSGNYQSRHEKHDPLLEQLNTFGLPRPPSSRGSVSTPHSTVVNLPSDSNASSGWKEDANINRHYGRPPETVDFKTAQVEDYMTHSPKTLYREKAMTPLSCTSPRVHRLPVVAQIDVGGSASIVQLSPSREPLLGARRRESSTPQPHMDSRRTNDKKANHHHHHHHHHHLDAVLSSSSSHMILSRPQSSNAGRNGTNVIRLKPPARAVSQPAEAVRKSEQDEDGGVVEPIPKSTEPQRPMPATTALQHSLPGPSFPGYDDASHRRTSADDEALARPSFQPLPSITTPNPRPPSASSSLLNLLNPVAADPASPFDHHPS</sequence>
<dbReference type="PANTHER" id="PTHR10694:SF33">
    <property type="entry name" value="LYSINE-SPECIFIC DEMETHYLASE 5"/>
    <property type="match status" value="1"/>
</dbReference>
<dbReference type="InterPro" id="IPR004198">
    <property type="entry name" value="Znf_C5HC2"/>
</dbReference>
<evidence type="ECO:0000256" key="4">
    <source>
        <dbReference type="ARBA" id="ARBA00012902"/>
    </source>
</evidence>
<evidence type="ECO:0000256" key="8">
    <source>
        <dbReference type="ARBA" id="ARBA00023002"/>
    </source>
</evidence>
<feature type="compositionally biased region" description="Polar residues" evidence="13">
    <location>
        <begin position="1124"/>
        <end position="1136"/>
    </location>
</feature>
<feature type="compositionally biased region" description="Low complexity" evidence="13">
    <location>
        <begin position="1232"/>
        <end position="1243"/>
    </location>
</feature>
<dbReference type="SMART" id="SM01014">
    <property type="entry name" value="ARID"/>
    <property type="match status" value="1"/>
</dbReference>
<dbReference type="SMART" id="SM00558">
    <property type="entry name" value="JmjC"/>
    <property type="match status" value="1"/>
</dbReference>
<dbReference type="Pfam" id="PF00628">
    <property type="entry name" value="PHD"/>
    <property type="match status" value="1"/>
</dbReference>
<evidence type="ECO:0000256" key="1">
    <source>
        <dbReference type="ARBA" id="ARBA00001954"/>
    </source>
</evidence>
<dbReference type="InterPro" id="IPR003347">
    <property type="entry name" value="JmjC_dom"/>
</dbReference>
<evidence type="ECO:0000259" key="15">
    <source>
        <dbReference type="PROSITE" id="PS51011"/>
    </source>
</evidence>
<feature type="compositionally biased region" description="Polar residues" evidence="13">
    <location>
        <begin position="271"/>
        <end position="284"/>
    </location>
</feature>
<protein>
    <recommendedName>
        <fullName evidence="4">[histone H3]-trimethyl-L-lysine(4) demethylase</fullName>
        <ecNumber evidence="4">1.14.11.67</ecNumber>
    </recommendedName>
</protein>
<dbReference type="SMART" id="SM00249">
    <property type="entry name" value="PHD"/>
    <property type="match status" value="1"/>
</dbReference>
<dbReference type="PROSITE" id="PS51183">
    <property type="entry name" value="JMJN"/>
    <property type="match status" value="1"/>
</dbReference>
<dbReference type="PANTHER" id="PTHR10694">
    <property type="entry name" value="LYSINE-SPECIFIC DEMETHYLASE"/>
    <property type="match status" value="1"/>
</dbReference>
<keyword evidence="19" id="KW-1185">Reference proteome</keyword>
<dbReference type="Gene3D" id="3.30.40.10">
    <property type="entry name" value="Zinc/RING finger domain, C3HC4 (zinc finger)"/>
    <property type="match status" value="1"/>
</dbReference>
<evidence type="ECO:0000313" key="19">
    <source>
        <dbReference type="Proteomes" id="UP000037035"/>
    </source>
</evidence>
<dbReference type="PROSITE" id="PS51184">
    <property type="entry name" value="JMJC"/>
    <property type="match status" value="1"/>
</dbReference>
<feature type="domain" description="JmjC" evidence="17">
    <location>
        <begin position="491"/>
        <end position="657"/>
    </location>
</feature>
<gene>
    <name evidence="18" type="ORF">VP01_59g8</name>
</gene>
<feature type="compositionally biased region" description="Basic residues" evidence="13">
    <location>
        <begin position="1097"/>
        <end position="1108"/>
    </location>
</feature>
<feature type="compositionally biased region" description="Basic and acidic residues" evidence="13">
    <location>
        <begin position="1087"/>
        <end position="1096"/>
    </location>
</feature>
<dbReference type="AlphaFoldDB" id="A0A0L6UHH2"/>
<comment type="similarity">
    <text evidence="3">Belongs to the JARID1 histone demethylase family.</text>
</comment>
<feature type="compositionally biased region" description="Polar residues" evidence="13">
    <location>
        <begin position="846"/>
        <end position="862"/>
    </location>
</feature>
<organism evidence="18 19">
    <name type="scientific">Puccinia sorghi</name>
    <dbReference type="NCBI Taxonomy" id="27349"/>
    <lineage>
        <taxon>Eukaryota</taxon>
        <taxon>Fungi</taxon>
        <taxon>Dikarya</taxon>
        <taxon>Basidiomycota</taxon>
        <taxon>Pucciniomycotina</taxon>
        <taxon>Pucciniomycetes</taxon>
        <taxon>Pucciniales</taxon>
        <taxon>Pucciniaceae</taxon>
        <taxon>Puccinia</taxon>
    </lineage>
</organism>
<dbReference type="STRING" id="27349.A0A0L6UHH2"/>
<keyword evidence="8" id="KW-0560">Oxidoreductase</keyword>
<dbReference type="Pfam" id="PF02373">
    <property type="entry name" value="JmjC"/>
    <property type="match status" value="1"/>
</dbReference>
<dbReference type="Pfam" id="PF21323">
    <property type="entry name" value="KDM5_C-hel"/>
    <property type="match status" value="1"/>
</dbReference>
<dbReference type="CDD" id="cd15543">
    <property type="entry name" value="PHD_RSF1"/>
    <property type="match status" value="1"/>
</dbReference>
<comment type="catalytic activity">
    <reaction evidence="11">
        <text>N(6),N(6),N(6)-trimethyl-L-lysyl(4)-[histone H3] + 3 2-oxoglutarate + 3 O2 = L-lysyl(4)-[histone H3] + 3 formaldehyde + 3 succinate + 3 CO2</text>
        <dbReference type="Rhea" id="RHEA:60208"/>
        <dbReference type="Rhea" id="RHEA-COMP:15537"/>
        <dbReference type="Rhea" id="RHEA-COMP:15547"/>
        <dbReference type="ChEBI" id="CHEBI:15379"/>
        <dbReference type="ChEBI" id="CHEBI:16526"/>
        <dbReference type="ChEBI" id="CHEBI:16810"/>
        <dbReference type="ChEBI" id="CHEBI:16842"/>
        <dbReference type="ChEBI" id="CHEBI:29969"/>
        <dbReference type="ChEBI" id="CHEBI:30031"/>
        <dbReference type="ChEBI" id="CHEBI:61961"/>
        <dbReference type="EC" id="1.14.11.67"/>
    </reaction>
</comment>
<evidence type="ECO:0000256" key="2">
    <source>
        <dbReference type="ARBA" id="ARBA00004123"/>
    </source>
</evidence>
<dbReference type="Pfam" id="PF02928">
    <property type="entry name" value="zf-C5HC2"/>
    <property type="match status" value="1"/>
</dbReference>
<evidence type="ECO:0000256" key="6">
    <source>
        <dbReference type="ARBA" id="ARBA00022771"/>
    </source>
</evidence>
<dbReference type="InterPro" id="IPR011011">
    <property type="entry name" value="Znf_FYVE_PHD"/>
</dbReference>
<dbReference type="Proteomes" id="UP000037035">
    <property type="component" value="Unassembled WGS sequence"/>
</dbReference>
<dbReference type="PROSITE" id="PS51011">
    <property type="entry name" value="ARID"/>
    <property type="match status" value="1"/>
</dbReference>
<dbReference type="GO" id="GO:0000785">
    <property type="term" value="C:chromatin"/>
    <property type="evidence" value="ECO:0007669"/>
    <property type="project" value="TreeGrafter"/>
</dbReference>
<dbReference type="Pfam" id="PF02375">
    <property type="entry name" value="JmjN"/>
    <property type="match status" value="1"/>
</dbReference>
<dbReference type="InterPro" id="IPR048615">
    <property type="entry name" value="KDM5_C-hel"/>
</dbReference>
<evidence type="ECO:0000259" key="17">
    <source>
        <dbReference type="PROSITE" id="PS51184"/>
    </source>
</evidence>
<evidence type="ECO:0000259" key="16">
    <source>
        <dbReference type="PROSITE" id="PS51183"/>
    </source>
</evidence>
<feature type="region of interest" description="Disordered" evidence="13">
    <location>
        <begin position="836"/>
        <end position="952"/>
    </location>
</feature>
<comment type="subcellular location">
    <subcellularLocation>
        <location evidence="2">Nucleus</location>
    </subcellularLocation>
</comment>
<evidence type="ECO:0000256" key="12">
    <source>
        <dbReference type="PROSITE-ProRule" id="PRU00146"/>
    </source>
</evidence>
<dbReference type="InterPro" id="IPR013083">
    <property type="entry name" value="Znf_RING/FYVE/PHD"/>
</dbReference>
<dbReference type="SMART" id="SM00545">
    <property type="entry name" value="JmjN"/>
    <property type="match status" value="1"/>
</dbReference>
<evidence type="ECO:0000256" key="9">
    <source>
        <dbReference type="ARBA" id="ARBA00023004"/>
    </source>
</evidence>
<keyword evidence="7" id="KW-0862">Zinc</keyword>
<dbReference type="VEuPathDB" id="FungiDB:VP01_59g8"/>
<dbReference type="GO" id="GO:0008270">
    <property type="term" value="F:zinc ion binding"/>
    <property type="evidence" value="ECO:0007669"/>
    <property type="project" value="UniProtKB-KW"/>
</dbReference>
<evidence type="ECO:0000259" key="14">
    <source>
        <dbReference type="PROSITE" id="PS50016"/>
    </source>
</evidence>
<dbReference type="SMART" id="SM00501">
    <property type="entry name" value="BRIGHT"/>
    <property type="match status" value="1"/>
</dbReference>
<dbReference type="Pfam" id="PF01388">
    <property type="entry name" value="ARID"/>
    <property type="match status" value="1"/>
</dbReference>
<name>A0A0L6UHH2_9BASI</name>
<dbReference type="SUPFAM" id="SSF57903">
    <property type="entry name" value="FYVE/PHD zinc finger"/>
    <property type="match status" value="1"/>
</dbReference>
<dbReference type="InterPro" id="IPR003349">
    <property type="entry name" value="JmjN"/>
</dbReference>
<feature type="region of interest" description="Disordered" evidence="13">
    <location>
        <begin position="964"/>
        <end position="993"/>
    </location>
</feature>
<evidence type="ECO:0000256" key="11">
    <source>
        <dbReference type="ARBA" id="ARBA00048734"/>
    </source>
</evidence>
<evidence type="ECO:0000256" key="10">
    <source>
        <dbReference type="ARBA" id="ARBA00023242"/>
    </source>
</evidence>
<dbReference type="EMBL" id="LAVV01011274">
    <property type="protein sequence ID" value="KNZ47981.1"/>
    <property type="molecule type" value="Genomic_DNA"/>
</dbReference>
<feature type="compositionally biased region" description="Basic and acidic residues" evidence="13">
    <location>
        <begin position="229"/>
        <end position="256"/>
    </location>
</feature>
<comment type="cofactor">
    <cofactor evidence="1">
        <name>Fe(2+)</name>
        <dbReference type="ChEBI" id="CHEBI:29033"/>
    </cofactor>
</comment>
<dbReference type="PROSITE" id="PS01359">
    <property type="entry name" value="ZF_PHD_1"/>
    <property type="match status" value="1"/>
</dbReference>
<feature type="region of interest" description="Disordered" evidence="13">
    <location>
        <begin position="206"/>
        <end position="315"/>
    </location>
</feature>
<dbReference type="GO" id="GO:0003677">
    <property type="term" value="F:DNA binding"/>
    <property type="evidence" value="ECO:0007669"/>
    <property type="project" value="InterPro"/>
</dbReference>
<comment type="caution">
    <text evidence="18">The sequence shown here is derived from an EMBL/GenBank/DDBJ whole genome shotgun (WGS) entry which is preliminary data.</text>
</comment>
<reference evidence="18 19" key="1">
    <citation type="submission" date="2015-08" db="EMBL/GenBank/DDBJ databases">
        <title>Next Generation Sequencing and Analysis of the Genome of Puccinia sorghi L Schw, the Causal Agent of Maize Common Rust.</title>
        <authorList>
            <person name="Rochi L."/>
            <person name="Burguener G."/>
            <person name="Darino M."/>
            <person name="Turjanski A."/>
            <person name="Kreff E."/>
            <person name="Dieguez M.J."/>
            <person name="Sacco F."/>
        </authorList>
    </citation>
    <scope>NUCLEOTIDE SEQUENCE [LARGE SCALE GENOMIC DNA]</scope>
    <source>
        <strain evidence="18 19">RO10H11247</strain>
    </source>
</reference>
<feature type="compositionally biased region" description="Polar residues" evidence="13">
    <location>
        <begin position="970"/>
        <end position="992"/>
    </location>
</feature>
<dbReference type="Gene3D" id="2.60.120.650">
    <property type="entry name" value="Cupin"/>
    <property type="match status" value="1"/>
</dbReference>
<dbReference type="InterPro" id="IPR019786">
    <property type="entry name" value="Zinc_finger_PHD-type_CS"/>
</dbReference>
<feature type="region of interest" description="Disordered" evidence="13">
    <location>
        <begin position="1065"/>
        <end position="1257"/>
    </location>
</feature>
<keyword evidence="9" id="KW-0408">Iron</keyword>
<dbReference type="SUPFAM" id="SSF51197">
    <property type="entry name" value="Clavaminate synthase-like"/>
    <property type="match status" value="1"/>
</dbReference>
<accession>A0A0L6UHH2</accession>
<dbReference type="OrthoDB" id="1678912at2759"/>
<evidence type="ECO:0000256" key="7">
    <source>
        <dbReference type="ARBA" id="ARBA00022833"/>
    </source>
</evidence>
<dbReference type="GO" id="GO:0034647">
    <property type="term" value="F:histone H3K4me/H3K4me2/H3K4me3 demethylase activity"/>
    <property type="evidence" value="ECO:0007669"/>
    <property type="project" value="UniProtKB-EC"/>
</dbReference>
<feature type="domain" description="PHD-type" evidence="14">
    <location>
        <begin position="319"/>
        <end position="369"/>
    </location>
</feature>
<keyword evidence="6 12" id="KW-0863">Zinc-finger</keyword>
<proteinExistence type="inferred from homology"/>
<evidence type="ECO:0000256" key="5">
    <source>
        <dbReference type="ARBA" id="ARBA00022723"/>
    </source>
</evidence>
<feature type="compositionally biased region" description="Basic and acidic residues" evidence="13">
    <location>
        <begin position="893"/>
        <end position="908"/>
    </location>
</feature>
<dbReference type="CDD" id="cd16100">
    <property type="entry name" value="ARID"/>
    <property type="match status" value="1"/>
</dbReference>
<dbReference type="PROSITE" id="PS50016">
    <property type="entry name" value="ZF_PHD_2"/>
    <property type="match status" value="1"/>
</dbReference>
<keyword evidence="5" id="KW-0479">Metal-binding</keyword>
<dbReference type="GO" id="GO:0005634">
    <property type="term" value="C:nucleus"/>
    <property type="evidence" value="ECO:0007669"/>
    <property type="project" value="UniProtKB-SubCell"/>
</dbReference>
<evidence type="ECO:0000313" key="18">
    <source>
        <dbReference type="EMBL" id="KNZ47981.1"/>
    </source>
</evidence>
<dbReference type="InterPro" id="IPR001965">
    <property type="entry name" value="Znf_PHD"/>
</dbReference>
<dbReference type="InterPro" id="IPR001606">
    <property type="entry name" value="ARID_dom"/>
</dbReference>
<evidence type="ECO:0000256" key="13">
    <source>
        <dbReference type="SAM" id="MobiDB-lite"/>
    </source>
</evidence>
<dbReference type="GO" id="GO:0006355">
    <property type="term" value="P:regulation of DNA-templated transcription"/>
    <property type="evidence" value="ECO:0007669"/>
    <property type="project" value="TreeGrafter"/>
</dbReference>
<feature type="compositionally biased region" description="Polar residues" evidence="13">
    <location>
        <begin position="873"/>
        <end position="885"/>
    </location>
</feature>
<feature type="compositionally biased region" description="Low complexity" evidence="13">
    <location>
        <begin position="918"/>
        <end position="933"/>
    </location>
</feature>
<dbReference type="InterPro" id="IPR036431">
    <property type="entry name" value="ARID_dom_sf"/>
</dbReference>
<dbReference type="EC" id="1.14.11.67" evidence="4"/>
<dbReference type="Gene3D" id="1.10.150.60">
    <property type="entry name" value="ARID DNA-binding domain"/>
    <property type="match status" value="1"/>
</dbReference>
<dbReference type="SUPFAM" id="SSF46774">
    <property type="entry name" value="ARID-like"/>
    <property type="match status" value="1"/>
</dbReference>
<dbReference type="InterPro" id="IPR019787">
    <property type="entry name" value="Znf_PHD-finger"/>
</dbReference>